<evidence type="ECO:0000313" key="3">
    <source>
        <dbReference type="EnsemblPlants" id="PAC:32939425.CDS.1"/>
    </source>
</evidence>
<reference evidence="3" key="3">
    <citation type="submission" date="2020-12" db="UniProtKB">
        <authorList>
            <consortium name="EnsemblPlants"/>
        </authorList>
    </citation>
    <scope>IDENTIFICATION</scope>
</reference>
<feature type="transmembrane region" description="Helical" evidence="1">
    <location>
        <begin position="74"/>
        <end position="98"/>
    </location>
</feature>
<keyword evidence="1" id="KW-0812">Transmembrane</keyword>
<dbReference type="AlphaFoldDB" id="A0A2K1IWY6"/>
<proteinExistence type="predicted"/>
<dbReference type="InParanoid" id="A0A2K1IWY6"/>
<protein>
    <submittedName>
        <fullName evidence="2 3">Uncharacterized protein</fullName>
    </submittedName>
</protein>
<organism evidence="2">
    <name type="scientific">Physcomitrium patens</name>
    <name type="common">Spreading-leaved earth moss</name>
    <name type="synonym">Physcomitrella patens</name>
    <dbReference type="NCBI Taxonomy" id="3218"/>
    <lineage>
        <taxon>Eukaryota</taxon>
        <taxon>Viridiplantae</taxon>
        <taxon>Streptophyta</taxon>
        <taxon>Embryophyta</taxon>
        <taxon>Bryophyta</taxon>
        <taxon>Bryophytina</taxon>
        <taxon>Bryopsida</taxon>
        <taxon>Funariidae</taxon>
        <taxon>Funariales</taxon>
        <taxon>Funariaceae</taxon>
        <taxon>Physcomitrium</taxon>
    </lineage>
</organism>
<dbReference type="Gramene" id="Pp3c19_2748V3.1">
    <property type="protein sequence ID" value="PAC:32939425.CDS.1"/>
    <property type="gene ID" value="Pp3c19_2748"/>
</dbReference>
<name>A0A2K1IWY6_PHYPA</name>
<accession>A0A2K1IWY6</accession>
<gene>
    <name evidence="2" type="ORF">PHYPA_023597</name>
</gene>
<dbReference type="EnsemblPlants" id="Pp3c19_2748V3.1">
    <property type="protein sequence ID" value="PAC:32939425.CDS.1"/>
    <property type="gene ID" value="Pp3c19_2748"/>
</dbReference>
<dbReference type="Proteomes" id="UP000006727">
    <property type="component" value="Chromosome 19"/>
</dbReference>
<keyword evidence="1" id="KW-1133">Transmembrane helix</keyword>
<evidence type="ECO:0000256" key="1">
    <source>
        <dbReference type="SAM" id="Phobius"/>
    </source>
</evidence>
<sequence length="100" mass="11384">MPSIRGYCGLVLERRIERCANVPQLLGFDIELHPENTVECLRCMSACASLQILANTSSIRSLVRLFVLSFDSSFVRSFVCSFVRSFGYWFVCLFILLIHA</sequence>
<reference evidence="2 4" key="1">
    <citation type="journal article" date="2008" name="Science">
        <title>The Physcomitrella genome reveals evolutionary insights into the conquest of land by plants.</title>
        <authorList>
            <person name="Rensing S."/>
            <person name="Lang D."/>
            <person name="Zimmer A."/>
            <person name="Terry A."/>
            <person name="Salamov A."/>
            <person name="Shapiro H."/>
            <person name="Nishiyama T."/>
            <person name="Perroud P.-F."/>
            <person name="Lindquist E."/>
            <person name="Kamisugi Y."/>
            <person name="Tanahashi T."/>
            <person name="Sakakibara K."/>
            <person name="Fujita T."/>
            <person name="Oishi K."/>
            <person name="Shin-I T."/>
            <person name="Kuroki Y."/>
            <person name="Toyoda A."/>
            <person name="Suzuki Y."/>
            <person name="Hashimoto A."/>
            <person name="Yamaguchi K."/>
            <person name="Sugano A."/>
            <person name="Kohara Y."/>
            <person name="Fujiyama A."/>
            <person name="Anterola A."/>
            <person name="Aoki S."/>
            <person name="Ashton N."/>
            <person name="Barbazuk W.B."/>
            <person name="Barker E."/>
            <person name="Bennetzen J."/>
            <person name="Bezanilla M."/>
            <person name="Blankenship R."/>
            <person name="Cho S.H."/>
            <person name="Dutcher S."/>
            <person name="Estelle M."/>
            <person name="Fawcett J.A."/>
            <person name="Gundlach H."/>
            <person name="Hanada K."/>
            <person name="Heyl A."/>
            <person name="Hicks K.A."/>
            <person name="Hugh J."/>
            <person name="Lohr M."/>
            <person name="Mayer K."/>
            <person name="Melkozernov A."/>
            <person name="Murata T."/>
            <person name="Nelson D."/>
            <person name="Pils B."/>
            <person name="Prigge M."/>
            <person name="Reiss B."/>
            <person name="Renner T."/>
            <person name="Rombauts S."/>
            <person name="Rushton P."/>
            <person name="Sanderfoot A."/>
            <person name="Schween G."/>
            <person name="Shiu S.-H."/>
            <person name="Stueber K."/>
            <person name="Theodoulou F.L."/>
            <person name="Tu H."/>
            <person name="Van de Peer Y."/>
            <person name="Verrier P.J."/>
            <person name="Waters E."/>
            <person name="Wood A."/>
            <person name="Yang L."/>
            <person name="Cove D."/>
            <person name="Cuming A."/>
            <person name="Hasebe M."/>
            <person name="Lucas S."/>
            <person name="Mishler D.B."/>
            <person name="Reski R."/>
            <person name="Grigoriev I."/>
            <person name="Quatrano R.S."/>
            <person name="Boore J.L."/>
        </authorList>
    </citation>
    <scope>NUCLEOTIDE SEQUENCE [LARGE SCALE GENOMIC DNA]</scope>
    <source>
        <strain evidence="3 4">cv. Gransden 2004</strain>
    </source>
</reference>
<reference evidence="2 4" key="2">
    <citation type="journal article" date="2018" name="Plant J.">
        <title>The Physcomitrella patens chromosome-scale assembly reveals moss genome structure and evolution.</title>
        <authorList>
            <person name="Lang D."/>
            <person name="Ullrich K.K."/>
            <person name="Murat F."/>
            <person name="Fuchs J."/>
            <person name="Jenkins J."/>
            <person name="Haas F.B."/>
            <person name="Piednoel M."/>
            <person name="Gundlach H."/>
            <person name="Van Bel M."/>
            <person name="Meyberg R."/>
            <person name="Vives C."/>
            <person name="Morata J."/>
            <person name="Symeonidi A."/>
            <person name="Hiss M."/>
            <person name="Muchero W."/>
            <person name="Kamisugi Y."/>
            <person name="Saleh O."/>
            <person name="Blanc G."/>
            <person name="Decker E.L."/>
            <person name="van Gessel N."/>
            <person name="Grimwood J."/>
            <person name="Hayes R.D."/>
            <person name="Graham S.W."/>
            <person name="Gunter L.E."/>
            <person name="McDaniel S.F."/>
            <person name="Hoernstein S.N.W."/>
            <person name="Larsson A."/>
            <person name="Li F.W."/>
            <person name="Perroud P.F."/>
            <person name="Phillips J."/>
            <person name="Ranjan P."/>
            <person name="Rokshar D.S."/>
            <person name="Rothfels C.J."/>
            <person name="Schneider L."/>
            <person name="Shu S."/>
            <person name="Stevenson D.W."/>
            <person name="Thummler F."/>
            <person name="Tillich M."/>
            <person name="Villarreal Aguilar J.C."/>
            <person name="Widiez T."/>
            <person name="Wong G.K."/>
            <person name="Wymore A."/>
            <person name="Zhang Y."/>
            <person name="Zimmer A.D."/>
            <person name="Quatrano R.S."/>
            <person name="Mayer K.F.X."/>
            <person name="Goodstein D."/>
            <person name="Casacuberta J.M."/>
            <person name="Vandepoele K."/>
            <person name="Reski R."/>
            <person name="Cuming A.C."/>
            <person name="Tuskan G.A."/>
            <person name="Maumus F."/>
            <person name="Salse J."/>
            <person name="Schmutz J."/>
            <person name="Rensing S.A."/>
        </authorList>
    </citation>
    <scope>NUCLEOTIDE SEQUENCE [LARGE SCALE GENOMIC DNA]</scope>
    <source>
        <strain evidence="3 4">cv. Gransden 2004</strain>
    </source>
</reference>
<keyword evidence="1" id="KW-0472">Membrane</keyword>
<evidence type="ECO:0000313" key="2">
    <source>
        <dbReference type="EMBL" id="PNR33781.1"/>
    </source>
</evidence>
<evidence type="ECO:0000313" key="4">
    <source>
        <dbReference type="Proteomes" id="UP000006727"/>
    </source>
</evidence>
<keyword evidence="4" id="KW-1185">Reference proteome</keyword>
<dbReference type="EMBL" id="ABEU02000019">
    <property type="protein sequence ID" value="PNR33781.1"/>
    <property type="molecule type" value="Genomic_DNA"/>
</dbReference>